<accession>A0AAV1E974</accession>
<organism evidence="4 5">
    <name type="scientific">Oldenlandia corymbosa var. corymbosa</name>
    <dbReference type="NCBI Taxonomy" id="529605"/>
    <lineage>
        <taxon>Eukaryota</taxon>
        <taxon>Viridiplantae</taxon>
        <taxon>Streptophyta</taxon>
        <taxon>Embryophyta</taxon>
        <taxon>Tracheophyta</taxon>
        <taxon>Spermatophyta</taxon>
        <taxon>Magnoliopsida</taxon>
        <taxon>eudicotyledons</taxon>
        <taxon>Gunneridae</taxon>
        <taxon>Pentapetalae</taxon>
        <taxon>asterids</taxon>
        <taxon>lamiids</taxon>
        <taxon>Gentianales</taxon>
        <taxon>Rubiaceae</taxon>
        <taxon>Rubioideae</taxon>
        <taxon>Spermacoceae</taxon>
        <taxon>Hedyotis-Oldenlandia complex</taxon>
        <taxon>Oldenlandia</taxon>
    </lineage>
</organism>
<gene>
    <name evidence="4" type="ORF">OLC1_LOCUS22548</name>
</gene>
<dbReference type="EMBL" id="OX459125">
    <property type="protein sequence ID" value="CAI9116185.1"/>
    <property type="molecule type" value="Genomic_DNA"/>
</dbReference>
<dbReference type="SUPFAM" id="SSF48452">
    <property type="entry name" value="TPR-like"/>
    <property type="match status" value="1"/>
</dbReference>
<dbReference type="InterPro" id="IPR011990">
    <property type="entry name" value="TPR-like_helical_dom_sf"/>
</dbReference>
<evidence type="ECO:0000256" key="2">
    <source>
        <dbReference type="ARBA" id="ARBA00022737"/>
    </source>
</evidence>
<dbReference type="Proteomes" id="UP001161247">
    <property type="component" value="Chromosome 8"/>
</dbReference>
<name>A0AAV1E974_OLDCO</name>
<evidence type="ECO:0000256" key="3">
    <source>
        <dbReference type="PROSITE-ProRule" id="PRU00708"/>
    </source>
</evidence>
<protein>
    <submittedName>
        <fullName evidence="4">OLC1v1017271C1</fullName>
    </submittedName>
</protein>
<dbReference type="Gene3D" id="1.25.40.10">
    <property type="entry name" value="Tetratricopeptide repeat domain"/>
    <property type="match status" value="3"/>
</dbReference>
<dbReference type="AlphaFoldDB" id="A0AAV1E974"/>
<feature type="repeat" description="PPR" evidence="3">
    <location>
        <begin position="385"/>
        <end position="419"/>
    </location>
</feature>
<comment type="similarity">
    <text evidence="1">Belongs to the PPR family. P subfamily.</text>
</comment>
<evidence type="ECO:0000313" key="4">
    <source>
        <dbReference type="EMBL" id="CAI9116185.1"/>
    </source>
</evidence>
<feature type="repeat" description="PPR" evidence="3">
    <location>
        <begin position="204"/>
        <end position="238"/>
    </location>
</feature>
<dbReference type="PANTHER" id="PTHR47447:SF22">
    <property type="entry name" value="TETRATRICOPEPTIDE-LIKE HELICAL DOMAIN SUPERFAMILY"/>
    <property type="match status" value="1"/>
</dbReference>
<dbReference type="PROSITE" id="PS51375">
    <property type="entry name" value="PPR"/>
    <property type="match status" value="6"/>
</dbReference>
<evidence type="ECO:0000313" key="5">
    <source>
        <dbReference type="Proteomes" id="UP001161247"/>
    </source>
</evidence>
<dbReference type="Pfam" id="PF01535">
    <property type="entry name" value="PPR"/>
    <property type="match status" value="1"/>
</dbReference>
<dbReference type="NCBIfam" id="TIGR00756">
    <property type="entry name" value="PPR"/>
    <property type="match status" value="6"/>
</dbReference>
<keyword evidence="2" id="KW-0677">Repeat</keyword>
<dbReference type="PANTHER" id="PTHR47447">
    <property type="entry name" value="OS03G0856100 PROTEIN"/>
    <property type="match status" value="1"/>
</dbReference>
<feature type="repeat" description="PPR" evidence="3">
    <location>
        <begin position="169"/>
        <end position="203"/>
    </location>
</feature>
<evidence type="ECO:0000256" key="1">
    <source>
        <dbReference type="ARBA" id="ARBA00007626"/>
    </source>
</evidence>
<feature type="repeat" description="PPR" evidence="3">
    <location>
        <begin position="310"/>
        <end position="344"/>
    </location>
</feature>
<feature type="repeat" description="PPR" evidence="3">
    <location>
        <begin position="241"/>
        <end position="275"/>
    </location>
</feature>
<dbReference type="InterPro" id="IPR002885">
    <property type="entry name" value="PPR_rpt"/>
</dbReference>
<dbReference type="Pfam" id="PF13041">
    <property type="entry name" value="PPR_2"/>
    <property type="match status" value="3"/>
</dbReference>
<proteinExistence type="inferred from homology"/>
<feature type="repeat" description="PPR" evidence="3">
    <location>
        <begin position="276"/>
        <end position="306"/>
    </location>
</feature>
<reference evidence="4" key="1">
    <citation type="submission" date="2023-03" db="EMBL/GenBank/DDBJ databases">
        <authorList>
            <person name="Julca I."/>
        </authorList>
    </citation>
    <scope>NUCLEOTIDE SEQUENCE</scope>
</reference>
<keyword evidence="5" id="KW-1185">Reference proteome</keyword>
<sequence>MAGIIFNFKPLSSCPSPGPSTSSSASASKPIFLTFRRPFPAGPRSHSFGFNIQVTHHRKYLPCSLLCHAQATTTTSPLVVEELIQTLGGQPGTSTKFQSFVVELESRGGFQSADAFNRLLNALVSEDEFQLALNLSCNLISFYSCYKNDPFSAKSVLDSTVMELGLQPDVATCTALINSFCKNGRMQKAFEVFEIMNRIKCEPTINTYNCLLKGLCYVGRIEEAYDLFTNIKRENVKIKPDIYTYTALMNGFCKVGRSNEALELLDEALESGLKPNAVTFNTLFNGFFKEGRPLDGVELLKRMQEDSPPDYVSYNTLLHGLLKWGEVLAALDLYKEMILIGFQVDERLMNALLRGLCRRARKDDRFLKEIHSLIGQMRAATTSHPFPSYDMVIEVFCIGGEIQMALECLVEMIKGGMPPKSITFRRVVRALCGQGKVEEAVFALQLMTQNPGDDDSNRMPVNSSFGILIDEMINLSSSWDVYGAAAIKMGVVFVPRSS</sequence>